<dbReference type="Proteomes" id="UP000663868">
    <property type="component" value="Unassembled WGS sequence"/>
</dbReference>
<evidence type="ECO:0000313" key="2">
    <source>
        <dbReference type="EMBL" id="CAF1474380.1"/>
    </source>
</evidence>
<reference evidence="2" key="1">
    <citation type="submission" date="2021-02" db="EMBL/GenBank/DDBJ databases">
        <authorList>
            <person name="Nowell W R."/>
        </authorList>
    </citation>
    <scope>NUCLEOTIDE SEQUENCE</scope>
</reference>
<evidence type="ECO:0000256" key="1">
    <source>
        <dbReference type="SAM" id="MobiDB-lite"/>
    </source>
</evidence>
<dbReference type="EMBL" id="CAJOBB010001310">
    <property type="protein sequence ID" value="CAF3839062.1"/>
    <property type="molecule type" value="Genomic_DNA"/>
</dbReference>
<dbReference type="AlphaFoldDB" id="A0A815RA76"/>
<sequence length="101" mass="11450">MPSRRGGYTRGRKKYDRGNSRSTRSTDISSQTLTIVDEKQQTIKTKSSFVVAPLIVETESPTKVKLNLIIKNYLSDVKIADIQTNRPNSFILYPEDLKTSN</sequence>
<evidence type="ECO:0000313" key="3">
    <source>
        <dbReference type="EMBL" id="CAF3839062.1"/>
    </source>
</evidence>
<feature type="region of interest" description="Disordered" evidence="1">
    <location>
        <begin position="1"/>
        <end position="29"/>
    </location>
</feature>
<dbReference type="EMBL" id="CAJNOE010002238">
    <property type="protein sequence ID" value="CAF1474380.1"/>
    <property type="molecule type" value="Genomic_DNA"/>
</dbReference>
<dbReference type="Proteomes" id="UP000663860">
    <property type="component" value="Unassembled WGS sequence"/>
</dbReference>
<proteinExistence type="predicted"/>
<evidence type="ECO:0000313" key="4">
    <source>
        <dbReference type="Proteomes" id="UP000663860"/>
    </source>
</evidence>
<organism evidence="2 4">
    <name type="scientific">Adineta steineri</name>
    <dbReference type="NCBI Taxonomy" id="433720"/>
    <lineage>
        <taxon>Eukaryota</taxon>
        <taxon>Metazoa</taxon>
        <taxon>Spiralia</taxon>
        <taxon>Gnathifera</taxon>
        <taxon>Rotifera</taxon>
        <taxon>Eurotatoria</taxon>
        <taxon>Bdelloidea</taxon>
        <taxon>Adinetida</taxon>
        <taxon>Adinetidae</taxon>
        <taxon>Adineta</taxon>
    </lineage>
</organism>
<comment type="caution">
    <text evidence="2">The sequence shown here is derived from an EMBL/GenBank/DDBJ whole genome shotgun (WGS) entry which is preliminary data.</text>
</comment>
<feature type="compositionally biased region" description="Polar residues" evidence="1">
    <location>
        <begin position="20"/>
        <end position="29"/>
    </location>
</feature>
<accession>A0A815RA76</accession>
<gene>
    <name evidence="2" type="ORF">IZO911_LOCUS43641</name>
    <name evidence="3" type="ORF">KXQ929_LOCUS19357</name>
</gene>
<name>A0A815RA76_9BILA</name>
<protein>
    <submittedName>
        <fullName evidence="2">Uncharacterized protein</fullName>
    </submittedName>
</protein>